<evidence type="ECO:0000313" key="18">
    <source>
        <dbReference type="Proteomes" id="UP000018936"/>
    </source>
</evidence>
<dbReference type="SUPFAM" id="SSF56214">
    <property type="entry name" value="4'-phosphopantetheinyl transferase"/>
    <property type="match status" value="2"/>
</dbReference>
<comment type="subcellular location">
    <subcellularLocation>
        <location evidence="2">Cytoplasm</location>
        <location evidence="2">Cytosol</location>
    </subcellularLocation>
</comment>
<dbReference type="AlphaFoldDB" id="V8PEF9"/>
<proteinExistence type="inferred from homology"/>
<comment type="catalytic activity">
    <reaction evidence="13">
        <text>apo-[ACP] + CoA = holo-[ACP] + adenosine 3',5'-bisphosphate + H(+)</text>
        <dbReference type="Rhea" id="RHEA:12068"/>
        <dbReference type="Rhea" id="RHEA-COMP:9685"/>
        <dbReference type="Rhea" id="RHEA-COMP:9690"/>
        <dbReference type="ChEBI" id="CHEBI:15378"/>
        <dbReference type="ChEBI" id="CHEBI:29999"/>
        <dbReference type="ChEBI" id="CHEBI:57287"/>
        <dbReference type="ChEBI" id="CHEBI:58343"/>
        <dbReference type="ChEBI" id="CHEBI:64479"/>
        <dbReference type="EC" id="2.7.8.7"/>
    </reaction>
    <physiologicalReaction direction="left-to-right" evidence="13">
        <dbReference type="Rhea" id="RHEA:12069"/>
    </physiologicalReaction>
</comment>
<reference evidence="17 18" key="1">
    <citation type="journal article" date="2013" name="Proc. Natl. Acad. Sci. U.S.A.">
        <title>The king cobra genome reveals dynamic gene evolution and adaptation in the snake venom system.</title>
        <authorList>
            <person name="Vonk F.J."/>
            <person name="Casewell N.R."/>
            <person name="Henkel C.V."/>
            <person name="Heimberg A.M."/>
            <person name="Jansen H.J."/>
            <person name="McCleary R.J."/>
            <person name="Kerkkamp H.M."/>
            <person name="Vos R.A."/>
            <person name="Guerreiro I."/>
            <person name="Calvete J.J."/>
            <person name="Wuster W."/>
            <person name="Woods A.E."/>
            <person name="Logan J.M."/>
            <person name="Harrison R.A."/>
            <person name="Castoe T.A."/>
            <person name="de Koning A.P."/>
            <person name="Pollock D.D."/>
            <person name="Yandell M."/>
            <person name="Calderon D."/>
            <person name="Renjifo C."/>
            <person name="Currier R.B."/>
            <person name="Salgado D."/>
            <person name="Pla D."/>
            <person name="Sanz L."/>
            <person name="Hyder A.S."/>
            <person name="Ribeiro J.M."/>
            <person name="Arntzen J.W."/>
            <person name="van den Thillart G.E."/>
            <person name="Boetzer M."/>
            <person name="Pirovano W."/>
            <person name="Dirks R.P."/>
            <person name="Spaink H.P."/>
            <person name="Duboule D."/>
            <person name="McGlinn E."/>
            <person name="Kini R.M."/>
            <person name="Richardson M.K."/>
        </authorList>
    </citation>
    <scope>NUCLEOTIDE SEQUENCE</scope>
    <source>
        <tissue evidence="17">Blood</tissue>
    </source>
</reference>
<feature type="domain" description="4'-phosphopantetheinyl transferase N-terminal" evidence="16">
    <location>
        <begin position="12"/>
        <end position="109"/>
    </location>
</feature>
<gene>
    <name evidence="17" type="primary">AASDHPPT</name>
    <name evidence="17" type="ORF">L345_01785</name>
</gene>
<dbReference type="GO" id="GO:0019878">
    <property type="term" value="P:lysine biosynthetic process via aminoadipic acid"/>
    <property type="evidence" value="ECO:0007669"/>
    <property type="project" value="TreeGrafter"/>
</dbReference>
<comment type="caution">
    <text evidence="17">The sequence shown here is derived from an EMBL/GenBank/DDBJ whole genome shotgun (WGS) entry which is preliminary data.</text>
</comment>
<evidence type="ECO:0000256" key="14">
    <source>
        <dbReference type="ARBA" id="ARBA00048794"/>
    </source>
</evidence>
<dbReference type="Pfam" id="PF22624">
    <property type="entry name" value="AASDHPPT_N"/>
    <property type="match status" value="1"/>
</dbReference>
<evidence type="ECO:0000259" key="16">
    <source>
        <dbReference type="Pfam" id="PF22624"/>
    </source>
</evidence>
<dbReference type="Gene3D" id="3.90.470.20">
    <property type="entry name" value="4'-phosphopantetheinyl transferase domain"/>
    <property type="match status" value="2"/>
</dbReference>
<evidence type="ECO:0000313" key="17">
    <source>
        <dbReference type="EMBL" id="ETE72383.1"/>
    </source>
</evidence>
<evidence type="ECO:0000256" key="3">
    <source>
        <dbReference type="ARBA" id="ARBA00006195"/>
    </source>
</evidence>
<feature type="domain" description="4'-phosphopantetheinyl transferase" evidence="15">
    <location>
        <begin position="112"/>
        <end position="224"/>
    </location>
</feature>
<dbReference type="InterPro" id="IPR037143">
    <property type="entry name" value="4-PPantetheinyl_Trfase_dom_sf"/>
</dbReference>
<dbReference type="EC" id="2.7.8.7" evidence="5"/>
<evidence type="ECO:0000256" key="9">
    <source>
        <dbReference type="ARBA" id="ARBA00022723"/>
    </source>
</evidence>
<dbReference type="GO" id="GO:0005829">
    <property type="term" value="C:cytosol"/>
    <property type="evidence" value="ECO:0007669"/>
    <property type="project" value="UniProtKB-SubCell"/>
</dbReference>
<evidence type="ECO:0000256" key="12">
    <source>
        <dbReference type="ARBA" id="ARBA00033443"/>
    </source>
</evidence>
<dbReference type="GO" id="GO:0008897">
    <property type="term" value="F:holo-[acyl-carrier-protein] synthase activity"/>
    <property type="evidence" value="ECO:0007669"/>
    <property type="project" value="UniProtKB-EC"/>
</dbReference>
<evidence type="ECO:0000256" key="1">
    <source>
        <dbReference type="ARBA" id="ARBA00001946"/>
    </source>
</evidence>
<evidence type="ECO:0000256" key="5">
    <source>
        <dbReference type="ARBA" id="ARBA00013172"/>
    </source>
</evidence>
<dbReference type="InterPro" id="IPR055066">
    <property type="entry name" value="AASDHPPT_N"/>
</dbReference>
<dbReference type="PANTHER" id="PTHR12215:SF10">
    <property type="entry name" value="L-AMINOADIPATE-SEMIALDEHYDE DEHYDROGENASE-PHOSPHOPANTETHEINYL TRANSFERASE"/>
    <property type="match status" value="1"/>
</dbReference>
<comment type="similarity">
    <text evidence="3">Belongs to the P-Pant transferase superfamily. AcpS family.</text>
</comment>
<dbReference type="OrthoDB" id="26719at2759"/>
<keyword evidence="9" id="KW-0479">Metal-binding</keyword>
<keyword evidence="10" id="KW-0460">Magnesium</keyword>
<evidence type="ECO:0000256" key="11">
    <source>
        <dbReference type="ARBA" id="ARBA00030484"/>
    </source>
</evidence>
<sequence>MESIRWAFSYRAWAPCCEEWLLAMRLVQPEEKKRIEQFVFGRDAKATMAGRLMIRKLIAEGLKIPWNKIQLQRTSQGKPVLVNALSSSQSNFSFNVSHQGNYTVLAAEPDCQVGIDIMKTTMPGSGSIPDFFQLMKRQFTEEEWRVIKSRKNEWLQLDMFHRHWALKESFVKAIGVGIGFDLQRIEFNVSPGELEVGKTYNETIVLLDGEEEKEWTFEETRLDDCHHIAVALGKSGEFGKYHSGMIPSNKPAFTILTFNDLVTSAIPLASEDPACWESFCSRQEMPTRQSCTPR</sequence>
<evidence type="ECO:0000256" key="8">
    <source>
        <dbReference type="ARBA" id="ARBA00022679"/>
    </source>
</evidence>
<dbReference type="PANTHER" id="PTHR12215">
    <property type="entry name" value="PHOSPHOPANTETHEINE TRANSFERASE"/>
    <property type="match status" value="1"/>
</dbReference>
<dbReference type="InterPro" id="IPR050559">
    <property type="entry name" value="P-Pant_transferase_sf"/>
</dbReference>
<dbReference type="GO" id="GO:0000287">
    <property type="term" value="F:magnesium ion binding"/>
    <property type="evidence" value="ECO:0007669"/>
    <property type="project" value="InterPro"/>
</dbReference>
<keyword evidence="18" id="KW-1185">Reference proteome</keyword>
<evidence type="ECO:0000259" key="15">
    <source>
        <dbReference type="Pfam" id="PF01648"/>
    </source>
</evidence>
<evidence type="ECO:0000256" key="4">
    <source>
        <dbReference type="ARBA" id="ARBA00011245"/>
    </source>
</evidence>
<dbReference type="Pfam" id="PF01648">
    <property type="entry name" value="ACPS"/>
    <property type="match status" value="1"/>
</dbReference>
<dbReference type="FunFam" id="3.90.470.20:FF:000006">
    <property type="entry name" value="L-aminoadipate-semialdehyde dehydrogenase-phosphopantetheinyl transferase"/>
    <property type="match status" value="1"/>
</dbReference>
<comment type="subunit">
    <text evidence="4">Monomer.</text>
</comment>
<dbReference type="EMBL" id="AZIM01000231">
    <property type="protein sequence ID" value="ETE72383.1"/>
    <property type="molecule type" value="Genomic_DNA"/>
</dbReference>
<dbReference type="Proteomes" id="UP000018936">
    <property type="component" value="Unassembled WGS sequence"/>
</dbReference>
<accession>V8PEF9</accession>
<evidence type="ECO:0000256" key="6">
    <source>
        <dbReference type="ARBA" id="ARBA00016301"/>
    </source>
</evidence>
<evidence type="ECO:0000256" key="13">
    <source>
        <dbReference type="ARBA" id="ARBA00048641"/>
    </source>
</evidence>
<protein>
    <recommendedName>
        <fullName evidence="6">L-aminoadipate-semialdehyde dehydrogenase-phosphopantetheinyl transferase</fullName>
        <ecNumber evidence="5">2.7.8.7</ecNumber>
    </recommendedName>
    <alternativeName>
        <fullName evidence="11">4'-phosphopantetheinyl transferase</fullName>
    </alternativeName>
    <alternativeName>
        <fullName evidence="12">Alpha-aminoadipic semialdehyde dehydrogenase-phosphopantetheinyl transferase</fullName>
    </alternativeName>
</protein>
<evidence type="ECO:0000256" key="7">
    <source>
        <dbReference type="ARBA" id="ARBA00022490"/>
    </source>
</evidence>
<keyword evidence="7" id="KW-0963">Cytoplasm</keyword>
<comment type="catalytic activity">
    <reaction evidence="14">
        <text>apo-[ACP] + acetyl-CoA = acetyl-[ACP] + adenosine 3',5'-bisphosphate + H(+)</text>
        <dbReference type="Rhea" id="RHEA:46564"/>
        <dbReference type="Rhea" id="RHEA-COMP:9621"/>
        <dbReference type="Rhea" id="RHEA-COMP:9690"/>
        <dbReference type="ChEBI" id="CHEBI:15378"/>
        <dbReference type="ChEBI" id="CHEBI:29999"/>
        <dbReference type="ChEBI" id="CHEBI:57288"/>
        <dbReference type="ChEBI" id="CHEBI:58343"/>
        <dbReference type="ChEBI" id="CHEBI:78446"/>
    </reaction>
    <physiologicalReaction direction="left-to-right" evidence="14">
        <dbReference type="Rhea" id="RHEA:46565"/>
    </physiologicalReaction>
</comment>
<feature type="non-terminal residue" evidence="17">
    <location>
        <position position="1"/>
    </location>
</feature>
<comment type="cofactor">
    <cofactor evidence="1">
        <name>Mg(2+)</name>
        <dbReference type="ChEBI" id="CHEBI:18420"/>
    </cofactor>
</comment>
<evidence type="ECO:0000256" key="10">
    <source>
        <dbReference type="ARBA" id="ARBA00022842"/>
    </source>
</evidence>
<keyword evidence="8 17" id="KW-0808">Transferase</keyword>
<name>V8PEF9_OPHHA</name>
<organism evidence="17 18">
    <name type="scientific">Ophiophagus hannah</name>
    <name type="common">King cobra</name>
    <name type="synonym">Naja hannah</name>
    <dbReference type="NCBI Taxonomy" id="8665"/>
    <lineage>
        <taxon>Eukaryota</taxon>
        <taxon>Metazoa</taxon>
        <taxon>Chordata</taxon>
        <taxon>Craniata</taxon>
        <taxon>Vertebrata</taxon>
        <taxon>Euteleostomi</taxon>
        <taxon>Lepidosauria</taxon>
        <taxon>Squamata</taxon>
        <taxon>Bifurcata</taxon>
        <taxon>Unidentata</taxon>
        <taxon>Episquamata</taxon>
        <taxon>Toxicofera</taxon>
        <taxon>Serpentes</taxon>
        <taxon>Colubroidea</taxon>
        <taxon>Elapidae</taxon>
        <taxon>Elapinae</taxon>
        <taxon>Ophiophagus</taxon>
    </lineage>
</organism>
<dbReference type="InterPro" id="IPR008278">
    <property type="entry name" value="4-PPantetheinyl_Trfase_dom"/>
</dbReference>
<evidence type="ECO:0000256" key="2">
    <source>
        <dbReference type="ARBA" id="ARBA00004514"/>
    </source>
</evidence>